<evidence type="ECO:0000256" key="3">
    <source>
        <dbReference type="ARBA" id="ARBA00022727"/>
    </source>
</evidence>
<dbReference type="Pfam" id="PF00383">
    <property type="entry name" value="dCMP_cyt_deam_1"/>
    <property type="match status" value="2"/>
</dbReference>
<dbReference type="PROSITE" id="PS51747">
    <property type="entry name" value="CYT_DCMP_DEAMINASES_2"/>
    <property type="match status" value="2"/>
</dbReference>
<dbReference type="InterPro" id="IPR016193">
    <property type="entry name" value="Cytidine_deaminase-like"/>
</dbReference>
<dbReference type="STRING" id="400682.A0A1X7V9I2"/>
<feature type="domain" description="CMP/dCMP-type deaminase" evidence="8">
    <location>
        <begin position="52"/>
        <end position="193"/>
    </location>
</feature>
<dbReference type="AlphaFoldDB" id="A0A1X7V9I2"/>
<dbReference type="PANTHER" id="PTHR11086">
    <property type="entry name" value="DEOXYCYTIDYLATE DEAMINASE-RELATED"/>
    <property type="match status" value="1"/>
</dbReference>
<protein>
    <recommendedName>
        <fullName evidence="7">dCMP deaminase</fullName>
        <ecNumber evidence="6">3.5.4.12</ecNumber>
    </recommendedName>
    <alternativeName>
        <fullName evidence="7">dCMP deaminase</fullName>
    </alternativeName>
</protein>
<reference evidence="9" key="1">
    <citation type="submission" date="2017-05" db="UniProtKB">
        <authorList>
            <consortium name="EnsemblMetazoa"/>
        </authorList>
    </citation>
    <scope>IDENTIFICATION</scope>
</reference>
<dbReference type="PANTHER" id="PTHR11086:SF18">
    <property type="entry name" value="DEOXYCYTIDYLATE DEAMINASE"/>
    <property type="match status" value="1"/>
</dbReference>
<keyword evidence="3" id="KW-0545">Nucleotide biosynthesis</keyword>
<keyword evidence="5" id="KW-0862">Zinc</keyword>
<evidence type="ECO:0000256" key="2">
    <source>
        <dbReference type="ARBA" id="ARBA00022723"/>
    </source>
</evidence>
<dbReference type="Gene3D" id="3.40.140.10">
    <property type="entry name" value="Cytidine Deaminase, domain 2"/>
    <property type="match status" value="2"/>
</dbReference>
<sequence length="461" mass="52152">MAQNTDIDTLINNFEEEIKKLDDAGKKYTIESVKRKLWAIEKNMKEENVLYDWDEYFMSIACLAALRSEDKNSPVGACIVSPHKTVVGVGYNSMPKNDKGNFPWKGREGSSFEKSRYAVDKKFLYVVHAAVNAIVNKTIPSLEGCTIYTTMPPARDCAHAIIQSGIKVVKYEEFYDNTKREEESDIRDAKLLLRQSDILLIPCKMEKEPLIERESEKVWLTGRLQKITNEILCDDELFMAIAKLSAMKQGHHEKFPQFTQGACIVDDNKRVLSVGQSGYPEIMNKRAIGDIQYKKLYYDGDAFMAHAEYKAILAKGTPSFRGCTLYVTKFPCHGCAQVIVQSGIKKVFYNKAPKCFKKEPVEVSVTKEVVATKRELVTTKEKVSIKKGTVIDESEDTLMISTKEVLQDIDDKVPVTETVSVVTPILESTLNPSDAKLWRKQAKTNSYFASKEHTLKGMDIE</sequence>
<accession>A0A1X7V9I2</accession>
<dbReference type="InterPro" id="IPR016192">
    <property type="entry name" value="APOBEC/CMP_deaminase_Zn-bd"/>
</dbReference>
<dbReference type="EC" id="3.5.4.12" evidence="6"/>
<dbReference type="GO" id="GO:0008270">
    <property type="term" value="F:zinc ion binding"/>
    <property type="evidence" value="ECO:0007669"/>
    <property type="project" value="InterPro"/>
</dbReference>
<dbReference type="GO" id="GO:0005737">
    <property type="term" value="C:cytoplasm"/>
    <property type="evidence" value="ECO:0007669"/>
    <property type="project" value="TreeGrafter"/>
</dbReference>
<dbReference type="GO" id="GO:0004132">
    <property type="term" value="F:dCMP deaminase activity"/>
    <property type="evidence" value="ECO:0007669"/>
    <property type="project" value="TreeGrafter"/>
</dbReference>
<keyword evidence="4" id="KW-0378">Hydrolase</keyword>
<dbReference type="OrthoDB" id="6710946at2759"/>
<dbReference type="PROSITE" id="PS00903">
    <property type="entry name" value="CYT_DCMP_DEAMINASES_1"/>
    <property type="match status" value="1"/>
</dbReference>
<dbReference type="InParanoid" id="A0A1X7V9I2"/>
<feature type="domain" description="CMP/dCMP-type deaminase" evidence="8">
    <location>
        <begin position="233"/>
        <end position="368"/>
    </location>
</feature>
<keyword evidence="2" id="KW-0479">Metal-binding</keyword>
<dbReference type="eggNOG" id="KOG3127">
    <property type="taxonomic scope" value="Eukaryota"/>
</dbReference>
<evidence type="ECO:0000256" key="4">
    <source>
        <dbReference type="ARBA" id="ARBA00022801"/>
    </source>
</evidence>
<dbReference type="EnsemblMetazoa" id="Aqu2.1.36172_001">
    <property type="protein sequence ID" value="Aqu2.1.36172_001"/>
    <property type="gene ID" value="Aqu2.1.36172"/>
</dbReference>
<evidence type="ECO:0000256" key="7">
    <source>
        <dbReference type="ARBA" id="ARBA00041763"/>
    </source>
</evidence>
<dbReference type="SUPFAM" id="SSF53927">
    <property type="entry name" value="Cytidine deaminase-like"/>
    <property type="match status" value="2"/>
</dbReference>
<comment type="similarity">
    <text evidence="1">Belongs to the cytidine and deoxycytidylate deaminase family.</text>
</comment>
<dbReference type="InterPro" id="IPR002125">
    <property type="entry name" value="CMP_dCMP_dom"/>
</dbReference>
<dbReference type="InterPro" id="IPR015517">
    <property type="entry name" value="dCMP_deaminase-rel"/>
</dbReference>
<evidence type="ECO:0000313" key="9">
    <source>
        <dbReference type="EnsemblMetazoa" id="Aqu2.1.36172_001"/>
    </source>
</evidence>
<proteinExistence type="inferred from homology"/>
<evidence type="ECO:0000259" key="8">
    <source>
        <dbReference type="PROSITE" id="PS51747"/>
    </source>
</evidence>
<evidence type="ECO:0000256" key="1">
    <source>
        <dbReference type="ARBA" id="ARBA00006576"/>
    </source>
</evidence>
<name>A0A1X7V9I2_AMPQE</name>
<evidence type="ECO:0000256" key="5">
    <source>
        <dbReference type="ARBA" id="ARBA00022833"/>
    </source>
</evidence>
<organism evidence="9">
    <name type="scientific">Amphimedon queenslandica</name>
    <name type="common">Sponge</name>
    <dbReference type="NCBI Taxonomy" id="400682"/>
    <lineage>
        <taxon>Eukaryota</taxon>
        <taxon>Metazoa</taxon>
        <taxon>Porifera</taxon>
        <taxon>Demospongiae</taxon>
        <taxon>Heteroscleromorpha</taxon>
        <taxon>Haplosclerida</taxon>
        <taxon>Niphatidae</taxon>
        <taxon>Amphimedon</taxon>
    </lineage>
</organism>
<evidence type="ECO:0000256" key="6">
    <source>
        <dbReference type="ARBA" id="ARBA00038938"/>
    </source>
</evidence>